<dbReference type="SUPFAM" id="SSF101936">
    <property type="entry name" value="DNA-binding pseudobarrel domain"/>
    <property type="match status" value="2"/>
</dbReference>
<sequence length="249" mass="28791">MTTIPVRDYPRNVKPSFCKVICGHDAYLRMRFPEPWFEFYRADLPSPVKLEMPNGVKTTVGITNTGHEAFLDECWESFVYTHSIEVSDTLVFTHQGGPDFKILRYKANGCMPDLDVIHPDARMPLGNRLYRPWDTESEDSDLEPQQLQSNFTSTLPAFTCVLMASDLDRGLNLPNIWWKTHVEDTDSVQSVTFWVGDDTWIMYVKIEVENVWICRGWKTFARANQLRVGTTCKFEMLPWPTPTFSVTFS</sequence>
<evidence type="ECO:0000256" key="3">
    <source>
        <dbReference type="ARBA" id="ARBA00023125"/>
    </source>
</evidence>
<evidence type="ECO:0000313" key="7">
    <source>
        <dbReference type="EMBL" id="KAL1549517.1"/>
    </source>
</evidence>
<dbReference type="Gene3D" id="2.40.330.10">
    <property type="entry name" value="DNA-binding pseudobarrel domain"/>
    <property type="match status" value="2"/>
</dbReference>
<evidence type="ECO:0000256" key="5">
    <source>
        <dbReference type="ARBA" id="ARBA00023242"/>
    </source>
</evidence>
<dbReference type="PANTHER" id="PTHR31920:SF132">
    <property type="entry name" value="TF-B3 DOMAIN-CONTAINING PROTEIN"/>
    <property type="match status" value="1"/>
</dbReference>
<dbReference type="InterPro" id="IPR015300">
    <property type="entry name" value="DNA-bd_pseudobarrel_sf"/>
</dbReference>
<name>A0ABD1GZF9_SALDI</name>
<gene>
    <name evidence="7" type="ORF">AAHA92_17615</name>
</gene>
<dbReference type="GO" id="GO:0003677">
    <property type="term" value="F:DNA binding"/>
    <property type="evidence" value="ECO:0007669"/>
    <property type="project" value="UniProtKB-KW"/>
</dbReference>
<dbReference type="InterPro" id="IPR003340">
    <property type="entry name" value="B3_DNA-bd"/>
</dbReference>
<protein>
    <recommendedName>
        <fullName evidence="6">TF-B3 domain-containing protein</fullName>
    </recommendedName>
</protein>
<proteinExistence type="predicted"/>
<keyword evidence="5" id="KW-0539">Nucleus</keyword>
<dbReference type="CDD" id="cd10017">
    <property type="entry name" value="B3_DNA"/>
    <property type="match status" value="1"/>
</dbReference>
<dbReference type="GO" id="GO:0005634">
    <property type="term" value="C:nucleus"/>
    <property type="evidence" value="ECO:0007669"/>
    <property type="project" value="UniProtKB-SubCell"/>
</dbReference>
<evidence type="ECO:0000259" key="6">
    <source>
        <dbReference type="PROSITE" id="PS50863"/>
    </source>
</evidence>
<feature type="domain" description="TF-B3" evidence="6">
    <location>
        <begin position="199"/>
        <end position="249"/>
    </location>
</feature>
<dbReference type="Proteomes" id="UP001567538">
    <property type="component" value="Unassembled WGS sequence"/>
</dbReference>
<evidence type="ECO:0000256" key="4">
    <source>
        <dbReference type="ARBA" id="ARBA00023163"/>
    </source>
</evidence>
<evidence type="ECO:0000256" key="1">
    <source>
        <dbReference type="ARBA" id="ARBA00004123"/>
    </source>
</evidence>
<accession>A0ABD1GZF9</accession>
<comment type="subcellular location">
    <subcellularLocation>
        <location evidence="1">Nucleus</location>
    </subcellularLocation>
</comment>
<dbReference type="EMBL" id="JBEAFC010000007">
    <property type="protein sequence ID" value="KAL1549517.1"/>
    <property type="molecule type" value="Genomic_DNA"/>
</dbReference>
<comment type="caution">
    <text evidence="7">The sequence shown here is derived from an EMBL/GenBank/DDBJ whole genome shotgun (WGS) entry which is preliminary data.</text>
</comment>
<dbReference type="AlphaFoldDB" id="A0ABD1GZF9"/>
<dbReference type="PANTHER" id="PTHR31920">
    <property type="entry name" value="B3 DOMAIN-CONTAINING"/>
    <property type="match status" value="1"/>
</dbReference>
<keyword evidence="2" id="KW-0805">Transcription regulation</keyword>
<evidence type="ECO:0000313" key="8">
    <source>
        <dbReference type="Proteomes" id="UP001567538"/>
    </source>
</evidence>
<dbReference type="Pfam" id="PF02362">
    <property type="entry name" value="B3"/>
    <property type="match status" value="1"/>
</dbReference>
<keyword evidence="8" id="KW-1185">Reference proteome</keyword>
<dbReference type="PROSITE" id="PS50863">
    <property type="entry name" value="B3"/>
    <property type="match status" value="1"/>
</dbReference>
<reference evidence="7 8" key="1">
    <citation type="submission" date="2024-06" db="EMBL/GenBank/DDBJ databases">
        <title>A chromosome level genome sequence of Diviner's sage (Salvia divinorum).</title>
        <authorList>
            <person name="Ford S.A."/>
            <person name="Ro D.-K."/>
            <person name="Ness R.W."/>
            <person name="Phillips M.A."/>
        </authorList>
    </citation>
    <scope>NUCLEOTIDE SEQUENCE [LARGE SCALE GENOMIC DNA]</scope>
    <source>
        <strain evidence="7">SAF-2024a</strain>
        <tissue evidence="7">Leaf</tissue>
    </source>
</reference>
<keyword evidence="4" id="KW-0804">Transcription</keyword>
<keyword evidence="3" id="KW-0238">DNA-binding</keyword>
<organism evidence="7 8">
    <name type="scientific">Salvia divinorum</name>
    <name type="common">Maria pastora</name>
    <name type="synonym">Diviner's sage</name>
    <dbReference type="NCBI Taxonomy" id="28513"/>
    <lineage>
        <taxon>Eukaryota</taxon>
        <taxon>Viridiplantae</taxon>
        <taxon>Streptophyta</taxon>
        <taxon>Embryophyta</taxon>
        <taxon>Tracheophyta</taxon>
        <taxon>Spermatophyta</taxon>
        <taxon>Magnoliopsida</taxon>
        <taxon>eudicotyledons</taxon>
        <taxon>Gunneridae</taxon>
        <taxon>Pentapetalae</taxon>
        <taxon>asterids</taxon>
        <taxon>lamiids</taxon>
        <taxon>Lamiales</taxon>
        <taxon>Lamiaceae</taxon>
        <taxon>Nepetoideae</taxon>
        <taxon>Mentheae</taxon>
        <taxon>Salviinae</taxon>
        <taxon>Salvia</taxon>
        <taxon>Salvia subgen. Calosphace</taxon>
    </lineage>
</organism>
<dbReference type="InterPro" id="IPR050655">
    <property type="entry name" value="Plant_B3_domain"/>
</dbReference>
<evidence type="ECO:0000256" key="2">
    <source>
        <dbReference type="ARBA" id="ARBA00023015"/>
    </source>
</evidence>